<feature type="region of interest" description="Disordered" evidence="7">
    <location>
        <begin position="625"/>
        <end position="742"/>
    </location>
</feature>
<proteinExistence type="inferred from homology"/>
<dbReference type="InterPro" id="IPR001878">
    <property type="entry name" value="Znf_CCHC"/>
</dbReference>
<accession>A0ABC8Y0Z6</accession>
<dbReference type="AlphaFoldDB" id="A0ABC8Y0Z6"/>
<feature type="domain" description="CCHC-type" evidence="8">
    <location>
        <begin position="718"/>
        <end position="733"/>
    </location>
</feature>
<comment type="subcellular location">
    <subcellularLocation>
        <location evidence="6">Nucleus</location>
    </subcellularLocation>
</comment>
<dbReference type="PROSITE" id="PS50966">
    <property type="entry name" value="ZF_SWIM"/>
    <property type="match status" value="1"/>
</dbReference>
<keyword evidence="11" id="KW-1185">Reference proteome</keyword>
<dbReference type="GO" id="GO:0006355">
    <property type="term" value="P:regulation of DNA-templated transcription"/>
    <property type="evidence" value="ECO:0007669"/>
    <property type="project" value="UniProtKB-UniRule"/>
</dbReference>
<dbReference type="GO" id="GO:0005634">
    <property type="term" value="C:nucleus"/>
    <property type="evidence" value="ECO:0007669"/>
    <property type="project" value="UniProtKB-SubCell"/>
</dbReference>
<protein>
    <recommendedName>
        <fullName evidence="6">Protein FAR1-RELATED SEQUENCE</fullName>
    </recommendedName>
</protein>
<evidence type="ECO:0000256" key="2">
    <source>
        <dbReference type="ARBA" id="ARBA00022723"/>
    </source>
</evidence>
<keyword evidence="4 6" id="KW-0862">Zinc</keyword>
<dbReference type="GO" id="GO:0008270">
    <property type="term" value="F:zinc ion binding"/>
    <property type="evidence" value="ECO:0007669"/>
    <property type="project" value="UniProtKB-UniRule"/>
</dbReference>
<feature type="compositionally biased region" description="Polar residues" evidence="7">
    <location>
        <begin position="728"/>
        <end position="742"/>
    </location>
</feature>
<evidence type="ECO:0000313" key="10">
    <source>
        <dbReference type="EMBL" id="CAL4934499.1"/>
    </source>
</evidence>
<evidence type="ECO:0000256" key="6">
    <source>
        <dbReference type="RuleBase" id="RU367018"/>
    </source>
</evidence>
<gene>
    <name evidence="10" type="ORF">URODEC1_LOCUS28709</name>
</gene>
<evidence type="ECO:0000313" key="11">
    <source>
        <dbReference type="Proteomes" id="UP001497457"/>
    </source>
</evidence>
<dbReference type="Pfam" id="PF10551">
    <property type="entry name" value="MULE"/>
    <property type="match status" value="1"/>
</dbReference>
<evidence type="ECO:0000256" key="7">
    <source>
        <dbReference type="SAM" id="MobiDB-lite"/>
    </source>
</evidence>
<dbReference type="InterPro" id="IPR031052">
    <property type="entry name" value="FHY3/FAR1"/>
</dbReference>
<dbReference type="PROSITE" id="PS50158">
    <property type="entry name" value="ZF_CCHC"/>
    <property type="match status" value="1"/>
</dbReference>
<dbReference type="InterPro" id="IPR006564">
    <property type="entry name" value="Znf_PMZ"/>
</dbReference>
<evidence type="ECO:0000256" key="5">
    <source>
        <dbReference type="PROSITE-ProRule" id="PRU00047"/>
    </source>
</evidence>
<dbReference type="PANTHER" id="PTHR31669">
    <property type="entry name" value="PROTEIN FAR1-RELATED SEQUENCE 10-RELATED"/>
    <property type="match status" value="1"/>
</dbReference>
<comment type="function">
    <text evidence="6">Putative transcription activator involved in regulating light control of development.</text>
</comment>
<evidence type="ECO:0000259" key="9">
    <source>
        <dbReference type="PROSITE" id="PS50966"/>
    </source>
</evidence>
<keyword evidence="3 5" id="KW-0863">Zinc-finger</keyword>
<evidence type="ECO:0000256" key="4">
    <source>
        <dbReference type="ARBA" id="ARBA00022833"/>
    </source>
</evidence>
<keyword evidence="2 6" id="KW-0479">Metal-binding</keyword>
<dbReference type="InterPro" id="IPR007527">
    <property type="entry name" value="Znf_SWIM"/>
</dbReference>
<dbReference type="PANTHER" id="PTHR31669:SF168">
    <property type="entry name" value="PROTEIN FAR1-RELATED SEQUENCE"/>
    <property type="match status" value="1"/>
</dbReference>
<dbReference type="Pfam" id="PF04434">
    <property type="entry name" value="SWIM"/>
    <property type="match status" value="1"/>
</dbReference>
<dbReference type="Proteomes" id="UP001497457">
    <property type="component" value="Chromosome 15b"/>
</dbReference>
<dbReference type="Pfam" id="PF03101">
    <property type="entry name" value="FAR1"/>
    <property type="match status" value="1"/>
</dbReference>
<organism evidence="10 11">
    <name type="scientific">Urochloa decumbens</name>
    <dbReference type="NCBI Taxonomy" id="240449"/>
    <lineage>
        <taxon>Eukaryota</taxon>
        <taxon>Viridiplantae</taxon>
        <taxon>Streptophyta</taxon>
        <taxon>Embryophyta</taxon>
        <taxon>Tracheophyta</taxon>
        <taxon>Spermatophyta</taxon>
        <taxon>Magnoliopsida</taxon>
        <taxon>Liliopsida</taxon>
        <taxon>Poales</taxon>
        <taxon>Poaceae</taxon>
        <taxon>PACMAD clade</taxon>
        <taxon>Panicoideae</taxon>
        <taxon>Panicodae</taxon>
        <taxon>Paniceae</taxon>
        <taxon>Melinidinae</taxon>
        <taxon>Urochloa</taxon>
    </lineage>
</organism>
<sequence length="742" mass="83468">MNAADRGDRCIFEPEIGKLFDSTEEAFEYYNMYSWEVGFGIRFGRCRENKSGKRTMQDIVCACEGAGGSNDARTVRCQCKAMVRLLRQADDSWAVSRFVSQHTHPLARSDGERRKWKSHSRIDQMSRDLVMHLRGNNVQISRVCSIIGSMHGPAGYVPFSRQSMRSLCGRLAQESIHGDMEKTVEMFHSIRTADPGLVVKVDADEHGRIRSLFWAHGSGKTNYASFGDVVTFDTTYQTNLYNLPFGLFVGVNHHFQSVVFGAVLLTEETTEAFRWAFSAFLETMGSEPKTILTDQCQAMRNAIALEFPGARHRWCKWHVMKKAKESLGSIYSKNGSFRCKFHKLLDDLPTKEEFEERWASLVSEYGLEDNQFMGRAFEHRQMWAKPYFVDTFCAGMTSTQRSESANHMLKTYIPRAAPMHLFVSQYARLVANREADEGREDHATRQVTQQLRFGYPLEAHAASVYTRNMFSRFSHELFRSAAFICEPAPLAGNFRVSLINNAANNTEWRTEFSVHSGKDMTTFTCDCKLFDHVGVPCRHVLKVLVHFGVPKMPSSLLLKRWTIHAKDGTSTDEAIGSNRAGPDLAALHSILYNSAMELVTMCRSSRQAFEVALTFVSKGKAAVSSMTVMPPAQEKSGDNTEDQISTEADGDGNCDLDKLSAPPCVRSRGRPAQSRLKSPIESPGATTRKRKPTCNRASDDVFEEHGTEEQAATRSGKRKCHLCGQKGHYQSTCGRKSTYTPK</sequence>
<comment type="similarity">
    <text evidence="1 6">Belongs to the FHY3/FAR1 family.</text>
</comment>
<dbReference type="EMBL" id="OZ075125">
    <property type="protein sequence ID" value="CAL4934499.1"/>
    <property type="molecule type" value="Genomic_DNA"/>
</dbReference>
<evidence type="ECO:0000259" key="8">
    <source>
        <dbReference type="PROSITE" id="PS50158"/>
    </source>
</evidence>
<dbReference type="InterPro" id="IPR018289">
    <property type="entry name" value="MULE_transposase_dom"/>
</dbReference>
<name>A0ABC8Y0Z6_9POAL</name>
<dbReference type="InterPro" id="IPR004330">
    <property type="entry name" value="FAR1_DNA_bnd_dom"/>
</dbReference>
<feature type="compositionally biased region" description="Basic and acidic residues" evidence="7">
    <location>
        <begin position="697"/>
        <end position="708"/>
    </location>
</feature>
<dbReference type="SMART" id="SM00575">
    <property type="entry name" value="ZnF_PMZ"/>
    <property type="match status" value="1"/>
</dbReference>
<keyword evidence="6" id="KW-0539">Nucleus</keyword>
<evidence type="ECO:0000256" key="1">
    <source>
        <dbReference type="ARBA" id="ARBA00005889"/>
    </source>
</evidence>
<feature type="domain" description="SWIM-type" evidence="9">
    <location>
        <begin position="512"/>
        <end position="548"/>
    </location>
</feature>
<reference evidence="10" key="1">
    <citation type="submission" date="2024-10" db="EMBL/GenBank/DDBJ databases">
        <authorList>
            <person name="Ryan C."/>
        </authorList>
    </citation>
    <scope>NUCLEOTIDE SEQUENCE [LARGE SCALE GENOMIC DNA]</scope>
</reference>
<evidence type="ECO:0000256" key="3">
    <source>
        <dbReference type="ARBA" id="ARBA00022771"/>
    </source>
</evidence>